<dbReference type="Gene3D" id="1.10.1510.10">
    <property type="entry name" value="Uncharacterised protein YqeY/AIM41 PF09424, N-terminal domain"/>
    <property type="match status" value="1"/>
</dbReference>
<accession>A0A6I4VT34</accession>
<dbReference type="SUPFAM" id="SSF89095">
    <property type="entry name" value="GatB/YqeY motif"/>
    <property type="match status" value="1"/>
</dbReference>
<evidence type="ECO:0000313" key="1">
    <source>
        <dbReference type="EMBL" id="MXQ53611.1"/>
    </source>
</evidence>
<dbReference type="GO" id="GO:0016884">
    <property type="term" value="F:carbon-nitrogen ligase activity, with glutamine as amido-N-donor"/>
    <property type="evidence" value="ECO:0007669"/>
    <property type="project" value="InterPro"/>
</dbReference>
<dbReference type="InterPro" id="IPR003789">
    <property type="entry name" value="Asn/Gln_tRNA_amidoTrase-B-like"/>
</dbReference>
<dbReference type="InterPro" id="IPR023168">
    <property type="entry name" value="GatB_Yqey_C_2"/>
</dbReference>
<dbReference type="PANTHER" id="PTHR28055">
    <property type="entry name" value="ALTERED INHERITANCE OF MITOCHONDRIA PROTEIN 41, MITOCHONDRIAL"/>
    <property type="match status" value="1"/>
</dbReference>
<dbReference type="Gene3D" id="1.10.10.410">
    <property type="match status" value="1"/>
</dbReference>
<dbReference type="InterPro" id="IPR042184">
    <property type="entry name" value="YqeY/Aim41_N"/>
</dbReference>
<keyword evidence="2" id="KW-1185">Reference proteome</keyword>
<proteinExistence type="predicted"/>
<name>A0A6I4VT34_9BACL</name>
<dbReference type="AlphaFoldDB" id="A0A6I4VT34"/>
<organism evidence="1 2">
    <name type="scientific">Shimazuella alba</name>
    <dbReference type="NCBI Taxonomy" id="2690964"/>
    <lineage>
        <taxon>Bacteria</taxon>
        <taxon>Bacillati</taxon>
        <taxon>Bacillota</taxon>
        <taxon>Bacilli</taxon>
        <taxon>Bacillales</taxon>
        <taxon>Thermoactinomycetaceae</taxon>
        <taxon>Shimazuella</taxon>
    </lineage>
</organism>
<sequence>MSLVQQLDQDMKAAMKQKDKETLSTIRMVRASIKKVEIDNRGELSDDQALEVLVREIKQRKDSLQEYEKAGRDDLASKEKREIEILSTYLPKQLTEEELRAIVDKAIAETGATSKKEMGKVMGAVLPLVKGRADSKQVNQLVQQLLG</sequence>
<dbReference type="PANTHER" id="PTHR28055:SF1">
    <property type="entry name" value="ALTERED INHERITANCE OF MITOCHONDRIA PROTEIN 41, MITOCHONDRIAL"/>
    <property type="match status" value="1"/>
</dbReference>
<evidence type="ECO:0000313" key="2">
    <source>
        <dbReference type="Proteomes" id="UP000430692"/>
    </source>
</evidence>
<dbReference type="EMBL" id="WUUL01000004">
    <property type="protein sequence ID" value="MXQ53611.1"/>
    <property type="molecule type" value="Genomic_DNA"/>
</dbReference>
<dbReference type="InterPro" id="IPR019004">
    <property type="entry name" value="YqeY/Aim41"/>
</dbReference>
<dbReference type="Proteomes" id="UP000430692">
    <property type="component" value="Unassembled WGS sequence"/>
</dbReference>
<comment type="caution">
    <text evidence="1">The sequence shown here is derived from an EMBL/GenBank/DDBJ whole genome shotgun (WGS) entry which is preliminary data.</text>
</comment>
<dbReference type="RefSeq" id="WP_160800969.1">
    <property type="nucleotide sequence ID" value="NZ_WUUL01000004.1"/>
</dbReference>
<dbReference type="Pfam" id="PF09424">
    <property type="entry name" value="YqeY"/>
    <property type="match status" value="1"/>
</dbReference>
<protein>
    <submittedName>
        <fullName evidence="1">GatB/YqeY domain-containing protein</fullName>
    </submittedName>
</protein>
<reference evidence="1 2" key="1">
    <citation type="submission" date="2019-12" db="EMBL/GenBank/DDBJ databases">
        <title>Whole-genome analyses of novel actinobacteria.</title>
        <authorList>
            <person name="Sahin N."/>
            <person name="Saygin H."/>
        </authorList>
    </citation>
    <scope>NUCLEOTIDE SEQUENCE [LARGE SCALE GENOMIC DNA]</scope>
    <source>
        <strain evidence="1 2">KC615</strain>
    </source>
</reference>
<gene>
    <name evidence="1" type="ORF">GSM42_07685</name>
</gene>